<dbReference type="InterPro" id="IPR028082">
    <property type="entry name" value="Peripla_BP_I"/>
</dbReference>
<reference evidence="5 6" key="2">
    <citation type="submission" date="2009-03" db="EMBL/GenBank/DDBJ databases">
        <title>Draft genome sequence of Roseburia inulinivorans (DSM 16841).</title>
        <authorList>
            <person name="Sudarsanam P."/>
            <person name="Ley R."/>
            <person name="Guruge J."/>
            <person name="Turnbaugh P.J."/>
            <person name="Mahowald M."/>
            <person name="Liep D."/>
            <person name="Gordon J."/>
        </authorList>
    </citation>
    <scope>NUCLEOTIDE SEQUENCE [LARGE SCALE GENOMIC DNA]</scope>
    <source>
        <strain evidence="5 6">DSM 16841</strain>
    </source>
</reference>
<dbReference type="CDD" id="cd01392">
    <property type="entry name" value="HTH_LacI"/>
    <property type="match status" value="1"/>
</dbReference>
<dbReference type="SMART" id="SM00354">
    <property type="entry name" value="HTH_LACI"/>
    <property type="match status" value="1"/>
</dbReference>
<evidence type="ECO:0000256" key="3">
    <source>
        <dbReference type="ARBA" id="ARBA00023163"/>
    </source>
</evidence>
<dbReference type="PANTHER" id="PTHR30146">
    <property type="entry name" value="LACI-RELATED TRANSCRIPTIONAL REPRESSOR"/>
    <property type="match status" value="1"/>
</dbReference>
<sequence>MKTEIRFYIIREVSNNYNKEDKDLATIKDIANRLGVSVSTVSKGLNGASDISDELRQMVLDTAVEMGYATKRSKKVENRKLAIFIENMDYEAATQFGYEIVLGFKQNAFRHNWDVTVIPVTPAFQLAEKYDTYMLKNGFCGAFLVGFALHDEWMKQLEQTTMPTVLFDNYIKKNPNVAYIGTDNYEGIDAAVDHLYTLGHKKIAFLNGSLHSMVSEQRQEAYYNSMKAHGLEINEDLTVYGYYVADSAKYHVPTFLGAGATAIICGNDLIASGVITECKLRGFRVPEDISVVGFDDIPISSMLEPPLTTIRQERSELGKCAYVILNSLVHHIPICRTQLRATLIERESTARYQAPVQKKIRSQKKIRRPQNLWAGGFFLSQHKNKKPQMLNELQHLRPLNAGDRNRTGTVSLQQDFKSCASASSATPAYMIMGRGGFEPPKQVAADLQSVPFGHSGICPFLSAQMS</sequence>
<dbReference type="GO" id="GO:0003700">
    <property type="term" value="F:DNA-binding transcription factor activity"/>
    <property type="evidence" value="ECO:0007669"/>
    <property type="project" value="TreeGrafter"/>
</dbReference>
<dbReference type="Pfam" id="PF13377">
    <property type="entry name" value="Peripla_BP_3"/>
    <property type="match status" value="1"/>
</dbReference>
<dbReference type="Proteomes" id="UP000003561">
    <property type="component" value="Unassembled WGS sequence"/>
</dbReference>
<protein>
    <submittedName>
        <fullName evidence="5">Transcriptional regulator, LacI family</fullName>
    </submittedName>
</protein>
<dbReference type="SUPFAM" id="SSF53822">
    <property type="entry name" value="Periplasmic binding protein-like I"/>
    <property type="match status" value="1"/>
</dbReference>
<evidence type="ECO:0000259" key="4">
    <source>
        <dbReference type="PROSITE" id="PS50932"/>
    </source>
</evidence>
<organism evidence="5 6">
    <name type="scientific">Roseburia inulinivorans DSM 16841</name>
    <dbReference type="NCBI Taxonomy" id="622312"/>
    <lineage>
        <taxon>Bacteria</taxon>
        <taxon>Bacillati</taxon>
        <taxon>Bacillota</taxon>
        <taxon>Clostridia</taxon>
        <taxon>Lachnospirales</taxon>
        <taxon>Lachnospiraceae</taxon>
        <taxon>Roseburia</taxon>
    </lineage>
</organism>
<keyword evidence="1" id="KW-0805">Transcription regulation</keyword>
<dbReference type="SUPFAM" id="SSF47413">
    <property type="entry name" value="lambda repressor-like DNA-binding domains"/>
    <property type="match status" value="1"/>
</dbReference>
<feature type="domain" description="HTH lacI-type" evidence="4">
    <location>
        <begin position="25"/>
        <end position="79"/>
    </location>
</feature>
<accession>C0FRZ1</accession>
<dbReference type="EMBL" id="ACFY01000058">
    <property type="protein sequence ID" value="EEG94659.1"/>
    <property type="molecule type" value="Genomic_DNA"/>
</dbReference>
<dbReference type="PROSITE" id="PS50932">
    <property type="entry name" value="HTH_LACI_2"/>
    <property type="match status" value="1"/>
</dbReference>
<dbReference type="AlphaFoldDB" id="C0FRZ1"/>
<dbReference type="Gene3D" id="1.10.260.40">
    <property type="entry name" value="lambda repressor-like DNA-binding domains"/>
    <property type="match status" value="1"/>
</dbReference>
<evidence type="ECO:0000256" key="1">
    <source>
        <dbReference type="ARBA" id="ARBA00023015"/>
    </source>
</evidence>
<evidence type="ECO:0000313" key="6">
    <source>
        <dbReference type="Proteomes" id="UP000003561"/>
    </source>
</evidence>
<dbReference type="Pfam" id="PF00356">
    <property type="entry name" value="LacI"/>
    <property type="match status" value="1"/>
</dbReference>
<dbReference type="GO" id="GO:0000976">
    <property type="term" value="F:transcription cis-regulatory region binding"/>
    <property type="evidence" value="ECO:0007669"/>
    <property type="project" value="TreeGrafter"/>
</dbReference>
<dbReference type="AntiFam" id="ANF00020">
    <property type="entry name" value="tRNA translation"/>
</dbReference>
<keyword evidence="2" id="KW-0238">DNA-binding</keyword>
<gene>
    <name evidence="5" type="ORF">ROSEINA2194_01504</name>
</gene>
<dbReference type="InterPro" id="IPR010982">
    <property type="entry name" value="Lambda_DNA-bd_dom_sf"/>
</dbReference>
<comment type="caution">
    <text evidence="5">The sequence shown here is derived from an EMBL/GenBank/DDBJ whole genome shotgun (WGS) entry which is preliminary data.</text>
</comment>
<dbReference type="InterPro" id="IPR046335">
    <property type="entry name" value="LacI/GalR-like_sensor"/>
</dbReference>
<dbReference type="InterPro" id="IPR000843">
    <property type="entry name" value="HTH_LacI"/>
</dbReference>
<proteinExistence type="predicted"/>
<keyword evidence="3" id="KW-0804">Transcription</keyword>
<evidence type="ECO:0000256" key="2">
    <source>
        <dbReference type="ARBA" id="ARBA00023125"/>
    </source>
</evidence>
<dbReference type="PANTHER" id="PTHR30146:SF109">
    <property type="entry name" value="HTH-TYPE TRANSCRIPTIONAL REGULATOR GALS"/>
    <property type="match status" value="1"/>
</dbReference>
<reference evidence="5 6" key="1">
    <citation type="submission" date="2009-02" db="EMBL/GenBank/DDBJ databases">
        <authorList>
            <person name="Fulton L."/>
            <person name="Clifton S."/>
            <person name="Fulton B."/>
            <person name="Xu J."/>
            <person name="Minx P."/>
            <person name="Pepin K.H."/>
            <person name="Johnson M."/>
            <person name="Bhonagiri V."/>
            <person name="Nash W.E."/>
            <person name="Mardis E.R."/>
            <person name="Wilson R.K."/>
        </authorList>
    </citation>
    <scope>NUCLEOTIDE SEQUENCE [LARGE SCALE GENOMIC DNA]</scope>
    <source>
        <strain evidence="5 6">DSM 16841</strain>
    </source>
</reference>
<dbReference type="Gene3D" id="3.40.50.2300">
    <property type="match status" value="2"/>
</dbReference>
<dbReference type="CDD" id="cd06267">
    <property type="entry name" value="PBP1_LacI_sugar_binding-like"/>
    <property type="match status" value="1"/>
</dbReference>
<name>C0FRZ1_9FIRM</name>
<dbReference type="eggNOG" id="COG1609">
    <property type="taxonomic scope" value="Bacteria"/>
</dbReference>
<evidence type="ECO:0000313" key="5">
    <source>
        <dbReference type="EMBL" id="EEG94659.1"/>
    </source>
</evidence>